<organism evidence="2 3">
    <name type="scientific">Artemisia annua</name>
    <name type="common">Sweet wormwood</name>
    <dbReference type="NCBI Taxonomy" id="35608"/>
    <lineage>
        <taxon>Eukaryota</taxon>
        <taxon>Viridiplantae</taxon>
        <taxon>Streptophyta</taxon>
        <taxon>Embryophyta</taxon>
        <taxon>Tracheophyta</taxon>
        <taxon>Spermatophyta</taxon>
        <taxon>Magnoliopsida</taxon>
        <taxon>eudicotyledons</taxon>
        <taxon>Gunneridae</taxon>
        <taxon>Pentapetalae</taxon>
        <taxon>asterids</taxon>
        <taxon>campanulids</taxon>
        <taxon>Asterales</taxon>
        <taxon>Asteraceae</taxon>
        <taxon>Asteroideae</taxon>
        <taxon>Anthemideae</taxon>
        <taxon>Artemisiinae</taxon>
        <taxon>Artemisia</taxon>
    </lineage>
</organism>
<dbReference type="GO" id="GO:0016740">
    <property type="term" value="F:transferase activity"/>
    <property type="evidence" value="ECO:0007669"/>
    <property type="project" value="UniProtKB-KW"/>
</dbReference>
<feature type="compositionally biased region" description="Polar residues" evidence="1">
    <location>
        <begin position="263"/>
        <end position="280"/>
    </location>
</feature>
<keyword evidence="2" id="KW-0808">Transferase</keyword>
<evidence type="ECO:0000313" key="3">
    <source>
        <dbReference type="Proteomes" id="UP000245207"/>
    </source>
</evidence>
<feature type="region of interest" description="Disordered" evidence="1">
    <location>
        <begin position="217"/>
        <end position="322"/>
    </location>
</feature>
<protein>
    <submittedName>
        <fullName evidence="2">Acetyl-coenzyme A carboxylase carboxyl transferase subunit beta, plastid</fullName>
    </submittedName>
</protein>
<comment type="caution">
    <text evidence="2">The sequence shown here is derived from an EMBL/GenBank/DDBJ whole genome shotgun (WGS) entry which is preliminary data.</text>
</comment>
<accession>A0A2U1Q3E6</accession>
<sequence length="464" mass="52332">MEQENSMKRWWFNSMLFKKEFEHRCRLSKSTGSLGPIASVGESKDPSINDTDKNIQSCGGHDNYNNVDLFFGVKDIRNFISDDTFLVKDSLLNISSFYSSLRVKKHISFFLEERKGTIGGMKNADQSDDHTLLGDFKRLVTHITKRHMDLRYDGRQSQPHAPAANFFSPKRRKQSNLLKELGSGTGVSSHSAWNAANDCGYVCNLYQVNQCLDQRQNTTRKPDDCHARRVRTDNERKKKGKVASEPPQRRVQARLATVMGQPVPTSDVQNPKEQTTSHTIGQPLRQRRKRNRGADDSNTRRRKSSSDCTSASPNTIHVPGEPCGSHFSKAALPVYVPSSNVQSPQEQTTSHRTEPPLRQCRKRNRGPDNSNTGHKQKRKSSSNCTSGSPNTIHVPAEASTSHVNEVNRPRFDDNSAKPYDKRRSRKSSFKQPDVRSGTNDALESETVGHTRFLAFIFAIDHCYG</sequence>
<feature type="compositionally biased region" description="Polar residues" evidence="1">
    <location>
        <begin position="339"/>
        <end position="348"/>
    </location>
</feature>
<dbReference type="OrthoDB" id="10053020at2759"/>
<dbReference type="EMBL" id="PKPP01000461">
    <property type="protein sequence ID" value="PWA92482.1"/>
    <property type="molecule type" value="Genomic_DNA"/>
</dbReference>
<feature type="compositionally biased region" description="Basic and acidic residues" evidence="1">
    <location>
        <begin position="405"/>
        <end position="421"/>
    </location>
</feature>
<name>A0A2U1Q3E6_ARTAN</name>
<evidence type="ECO:0000256" key="1">
    <source>
        <dbReference type="SAM" id="MobiDB-lite"/>
    </source>
</evidence>
<dbReference type="Proteomes" id="UP000245207">
    <property type="component" value="Unassembled WGS sequence"/>
</dbReference>
<proteinExistence type="predicted"/>
<keyword evidence="3" id="KW-1185">Reference proteome</keyword>
<evidence type="ECO:0000313" key="2">
    <source>
        <dbReference type="EMBL" id="PWA92482.1"/>
    </source>
</evidence>
<gene>
    <name evidence="2" type="ORF">CTI12_AA058720</name>
</gene>
<reference evidence="2 3" key="1">
    <citation type="journal article" date="2018" name="Mol. Plant">
        <title>The genome of Artemisia annua provides insight into the evolution of Asteraceae family and artemisinin biosynthesis.</title>
        <authorList>
            <person name="Shen Q."/>
            <person name="Zhang L."/>
            <person name="Liao Z."/>
            <person name="Wang S."/>
            <person name="Yan T."/>
            <person name="Shi P."/>
            <person name="Liu M."/>
            <person name="Fu X."/>
            <person name="Pan Q."/>
            <person name="Wang Y."/>
            <person name="Lv Z."/>
            <person name="Lu X."/>
            <person name="Zhang F."/>
            <person name="Jiang W."/>
            <person name="Ma Y."/>
            <person name="Chen M."/>
            <person name="Hao X."/>
            <person name="Li L."/>
            <person name="Tang Y."/>
            <person name="Lv G."/>
            <person name="Zhou Y."/>
            <person name="Sun X."/>
            <person name="Brodelius P.E."/>
            <person name="Rose J.K.C."/>
            <person name="Tang K."/>
        </authorList>
    </citation>
    <scope>NUCLEOTIDE SEQUENCE [LARGE SCALE GENOMIC DNA]</scope>
    <source>
        <strain evidence="3">cv. Huhao1</strain>
        <tissue evidence="2">Leaf</tissue>
    </source>
</reference>
<feature type="compositionally biased region" description="Polar residues" evidence="1">
    <location>
        <begin position="306"/>
        <end position="315"/>
    </location>
</feature>
<feature type="region of interest" description="Disordered" evidence="1">
    <location>
        <begin position="339"/>
        <end position="441"/>
    </location>
</feature>
<dbReference type="AlphaFoldDB" id="A0A2U1Q3E6"/>
<dbReference type="STRING" id="35608.A0A2U1Q3E6"/>
<feature type="compositionally biased region" description="Basic and acidic residues" evidence="1">
    <location>
        <begin position="220"/>
        <end position="236"/>
    </location>
</feature>
<feature type="compositionally biased region" description="Polar residues" evidence="1">
    <location>
        <begin position="381"/>
        <end position="391"/>
    </location>
</feature>